<reference evidence="3" key="1">
    <citation type="submission" date="2022-11" db="UniProtKB">
        <authorList>
            <consortium name="WormBaseParasite"/>
        </authorList>
    </citation>
    <scope>IDENTIFICATION</scope>
</reference>
<dbReference type="AlphaFoldDB" id="A0A914VF06"/>
<evidence type="ECO:0000313" key="3">
    <source>
        <dbReference type="WBParaSite" id="PSAMB.scaffold18766size891.g37678.t1"/>
    </source>
</evidence>
<evidence type="ECO:0000313" key="2">
    <source>
        <dbReference type="Proteomes" id="UP000887566"/>
    </source>
</evidence>
<organism evidence="2 3">
    <name type="scientific">Plectus sambesii</name>
    <dbReference type="NCBI Taxonomy" id="2011161"/>
    <lineage>
        <taxon>Eukaryota</taxon>
        <taxon>Metazoa</taxon>
        <taxon>Ecdysozoa</taxon>
        <taxon>Nematoda</taxon>
        <taxon>Chromadorea</taxon>
        <taxon>Plectida</taxon>
        <taxon>Plectina</taxon>
        <taxon>Plectoidea</taxon>
        <taxon>Plectidae</taxon>
        <taxon>Plectus</taxon>
    </lineage>
</organism>
<sequence length="62" mass="6828">MSCRLAYPYAVYRREKDSKMMIVLGLLFVTFLILSIAVIVAWAVISDGFKNLGGLPDVCTSA</sequence>
<proteinExistence type="predicted"/>
<keyword evidence="2" id="KW-1185">Reference proteome</keyword>
<keyword evidence="1" id="KW-0812">Transmembrane</keyword>
<dbReference type="WBParaSite" id="PSAMB.scaffold18766size891.g37678.t1">
    <property type="protein sequence ID" value="PSAMB.scaffold18766size891.g37678.t1"/>
    <property type="gene ID" value="PSAMB.scaffold18766size891.g37678"/>
</dbReference>
<evidence type="ECO:0000256" key="1">
    <source>
        <dbReference type="SAM" id="Phobius"/>
    </source>
</evidence>
<dbReference type="Proteomes" id="UP000887566">
    <property type="component" value="Unplaced"/>
</dbReference>
<feature type="transmembrane region" description="Helical" evidence="1">
    <location>
        <begin position="21"/>
        <end position="45"/>
    </location>
</feature>
<protein>
    <submittedName>
        <fullName evidence="3">NADH dehydrogenase subunit 6</fullName>
    </submittedName>
</protein>
<name>A0A914VF06_9BILA</name>
<keyword evidence="1" id="KW-0472">Membrane</keyword>
<accession>A0A914VF06</accession>
<keyword evidence="1" id="KW-1133">Transmembrane helix</keyword>